<dbReference type="SMART" id="SM00066">
    <property type="entry name" value="GAL4"/>
    <property type="match status" value="1"/>
</dbReference>
<dbReference type="GO" id="GO:0000976">
    <property type="term" value="F:transcription cis-regulatory region binding"/>
    <property type="evidence" value="ECO:0007669"/>
    <property type="project" value="TreeGrafter"/>
</dbReference>
<dbReference type="PANTHER" id="PTHR37534">
    <property type="entry name" value="TRANSCRIPTIONAL ACTIVATOR PROTEIN UGA3"/>
    <property type="match status" value="1"/>
</dbReference>
<dbReference type="OrthoDB" id="4475584at2759"/>
<feature type="region of interest" description="Disordered" evidence="2">
    <location>
        <begin position="134"/>
        <end position="183"/>
    </location>
</feature>
<dbReference type="Gene3D" id="4.10.240.10">
    <property type="entry name" value="Zn(2)-C6 fungal-type DNA-binding domain"/>
    <property type="match status" value="1"/>
</dbReference>
<dbReference type="GO" id="GO:0005634">
    <property type="term" value="C:nucleus"/>
    <property type="evidence" value="ECO:0007669"/>
    <property type="project" value="TreeGrafter"/>
</dbReference>
<dbReference type="PROSITE" id="PS50048">
    <property type="entry name" value="ZN2_CY6_FUNGAL_2"/>
    <property type="match status" value="1"/>
</dbReference>
<dbReference type="EMBL" id="JABEXW010000209">
    <property type="protein sequence ID" value="KAF4968086.1"/>
    <property type="molecule type" value="Genomic_DNA"/>
</dbReference>
<feature type="domain" description="Zn(2)-C6 fungal-type" evidence="3">
    <location>
        <begin position="16"/>
        <end position="46"/>
    </location>
</feature>
<dbReference type="PANTHER" id="PTHR37534:SF4">
    <property type="entry name" value="ZN(II)2CYS6 TRANSCRIPTION FACTOR (EUROFUNG)"/>
    <property type="match status" value="1"/>
</dbReference>
<comment type="caution">
    <text evidence="4">The sequence shown here is derived from an EMBL/GenBank/DDBJ whole genome shotgun (WGS) entry which is preliminary data.</text>
</comment>
<dbReference type="SUPFAM" id="SSF57701">
    <property type="entry name" value="Zn2/Cys6 DNA-binding domain"/>
    <property type="match status" value="1"/>
</dbReference>
<name>A0A8H4XBF9_9HYPO</name>
<dbReference type="Pfam" id="PF00172">
    <property type="entry name" value="Zn_clus"/>
    <property type="match status" value="1"/>
</dbReference>
<evidence type="ECO:0000313" key="4">
    <source>
        <dbReference type="EMBL" id="KAF4968086.1"/>
    </source>
</evidence>
<keyword evidence="1" id="KW-0539">Nucleus</keyword>
<dbReference type="GO" id="GO:0008270">
    <property type="term" value="F:zinc ion binding"/>
    <property type="evidence" value="ECO:0007669"/>
    <property type="project" value="InterPro"/>
</dbReference>
<gene>
    <name evidence="4" type="ORF">FSARC_4504</name>
</gene>
<evidence type="ECO:0000256" key="1">
    <source>
        <dbReference type="ARBA" id="ARBA00023242"/>
    </source>
</evidence>
<dbReference type="PROSITE" id="PS00463">
    <property type="entry name" value="ZN2_CY6_FUNGAL_1"/>
    <property type="match status" value="1"/>
</dbReference>
<sequence length="638" mass="70922">MTEAVPKTRLKRTRTGCFKCRVRRRKCDEGKPSCQRCLDGGFECQYGTRLSFLQKNAKTTTAESSSTPRGAKQSYAKLRFVVPETATKSGVQFQHEENVSTEPGTRLSPSIETATVETETIVPETVVPEVDALSQQHQNQPSHQAQQLQQAHQVPQAQRPSEPQSQPQQLQRQLHPPPPAALISPELENYVTSPRAGPPNHDLQNPGSFTLGISPSNAAYETALDGLLALGHDHYVPPSASAVSQVSANGGFFASPTQTGQQAAFELSDKPQSDVFPNCLHTPQDRAVELLRHYRYNIAPWLDICDSDMTFGLLVPRIAMDSIPLLDSLLSLSLTTLGDHIQLDFPEQTMLPDPNSSDIDMVRNALTFTFIALRRQFITQPTSWLSPSKSVGYETINSASFQEHHPSIALAVSWMMLRLSVSVSLMNGSPVPIPSIVSYEASSPLNGVYRESLKYGREPVLLCAQVLNYCFGGDVPSSPDVIRPTAAQRWKSLSEALQMWYTSRPRDFKPMLEIDDNEQLFPLVLFTNGAAVLANQLYHTAMLLLLQNRPRTLPKEHGRSVYLSPLWHSQRICGISLNNDTRTSWDFSLLASFYLAAKRMTYEPQQHAILRGIDRIGSLTGWNVNALSAQLVHEWQPD</sequence>
<organism evidence="4 5">
    <name type="scientific">Fusarium sarcochroum</name>
    <dbReference type="NCBI Taxonomy" id="1208366"/>
    <lineage>
        <taxon>Eukaryota</taxon>
        <taxon>Fungi</taxon>
        <taxon>Dikarya</taxon>
        <taxon>Ascomycota</taxon>
        <taxon>Pezizomycotina</taxon>
        <taxon>Sordariomycetes</taxon>
        <taxon>Hypocreomycetidae</taxon>
        <taxon>Hypocreales</taxon>
        <taxon>Nectriaceae</taxon>
        <taxon>Fusarium</taxon>
        <taxon>Fusarium lateritium species complex</taxon>
    </lineage>
</organism>
<reference evidence="4" key="1">
    <citation type="journal article" date="2020" name="BMC Genomics">
        <title>Correction to: Identification and distribution of gene clusters required for synthesis of sphingolipid metabolism inhibitors in diverse species of the filamentous fungus Fusarium.</title>
        <authorList>
            <person name="Kim H.S."/>
            <person name="Lohmar J.M."/>
            <person name="Busman M."/>
            <person name="Brown D.W."/>
            <person name="Naumann T.A."/>
            <person name="Divon H.H."/>
            <person name="Lysoe E."/>
            <person name="Uhlig S."/>
            <person name="Proctor R.H."/>
        </authorList>
    </citation>
    <scope>NUCLEOTIDE SEQUENCE</scope>
    <source>
        <strain evidence="4">NRRL 20472</strain>
    </source>
</reference>
<dbReference type="InterPro" id="IPR036864">
    <property type="entry name" value="Zn2-C6_fun-type_DNA-bd_sf"/>
</dbReference>
<evidence type="ECO:0000313" key="5">
    <source>
        <dbReference type="Proteomes" id="UP000622797"/>
    </source>
</evidence>
<keyword evidence="5" id="KW-1185">Reference proteome</keyword>
<feature type="region of interest" description="Disordered" evidence="2">
    <location>
        <begin position="190"/>
        <end position="209"/>
    </location>
</feature>
<dbReference type="Proteomes" id="UP000622797">
    <property type="component" value="Unassembled WGS sequence"/>
</dbReference>
<proteinExistence type="predicted"/>
<protein>
    <recommendedName>
        <fullName evidence="3">Zn(2)-C6 fungal-type domain-containing protein</fullName>
    </recommendedName>
</protein>
<dbReference type="GO" id="GO:0045944">
    <property type="term" value="P:positive regulation of transcription by RNA polymerase II"/>
    <property type="evidence" value="ECO:0007669"/>
    <property type="project" value="TreeGrafter"/>
</dbReference>
<evidence type="ECO:0000256" key="2">
    <source>
        <dbReference type="SAM" id="MobiDB-lite"/>
    </source>
</evidence>
<dbReference type="InterPro" id="IPR001138">
    <property type="entry name" value="Zn2Cys6_DnaBD"/>
</dbReference>
<dbReference type="GO" id="GO:0000981">
    <property type="term" value="F:DNA-binding transcription factor activity, RNA polymerase II-specific"/>
    <property type="evidence" value="ECO:0007669"/>
    <property type="project" value="InterPro"/>
</dbReference>
<dbReference type="CDD" id="cd00067">
    <property type="entry name" value="GAL4"/>
    <property type="match status" value="1"/>
</dbReference>
<accession>A0A8H4XBF9</accession>
<evidence type="ECO:0000259" key="3">
    <source>
        <dbReference type="PROSITE" id="PS50048"/>
    </source>
</evidence>
<feature type="compositionally biased region" description="Low complexity" evidence="2">
    <location>
        <begin position="134"/>
        <end position="174"/>
    </location>
</feature>
<dbReference type="AlphaFoldDB" id="A0A8H4XBF9"/>
<reference evidence="4" key="2">
    <citation type="submission" date="2020-05" db="EMBL/GenBank/DDBJ databases">
        <authorList>
            <person name="Kim H.-S."/>
            <person name="Proctor R.H."/>
            <person name="Brown D.W."/>
        </authorList>
    </citation>
    <scope>NUCLEOTIDE SEQUENCE</scope>
    <source>
        <strain evidence="4">NRRL 20472</strain>
    </source>
</reference>